<dbReference type="GeneID" id="17320661"/>
<evidence type="ECO:0000313" key="2">
    <source>
        <dbReference type="Proteomes" id="UP000012073"/>
    </source>
</evidence>
<protein>
    <submittedName>
        <fullName evidence="1">Uncharacterized protein</fullName>
    </submittedName>
</protein>
<proteinExistence type="predicted"/>
<keyword evidence="2" id="KW-1185">Reference proteome</keyword>
<organism evidence="1 2">
    <name type="scientific">Chondrus crispus</name>
    <name type="common">Carrageen Irish moss</name>
    <name type="synonym">Polymorpha crispa</name>
    <dbReference type="NCBI Taxonomy" id="2769"/>
    <lineage>
        <taxon>Eukaryota</taxon>
        <taxon>Rhodophyta</taxon>
        <taxon>Florideophyceae</taxon>
        <taxon>Rhodymeniophycidae</taxon>
        <taxon>Gigartinales</taxon>
        <taxon>Gigartinaceae</taxon>
        <taxon>Chondrus</taxon>
    </lineage>
</organism>
<dbReference type="EMBL" id="HG001635">
    <property type="protein sequence ID" value="CDF33145.1"/>
    <property type="molecule type" value="Genomic_DNA"/>
</dbReference>
<evidence type="ECO:0000313" key="1">
    <source>
        <dbReference type="EMBL" id="CDF33145.1"/>
    </source>
</evidence>
<gene>
    <name evidence="1" type="ORF">CHC_T00001996001</name>
</gene>
<dbReference type="RefSeq" id="XP_005712948.1">
    <property type="nucleotide sequence ID" value="XM_005712891.1"/>
</dbReference>
<dbReference type="Gramene" id="CDF33145">
    <property type="protein sequence ID" value="CDF33145"/>
    <property type="gene ID" value="CHC_T00001996001"/>
</dbReference>
<name>R7Q6P7_CHOCR</name>
<dbReference type="Proteomes" id="UP000012073">
    <property type="component" value="Unassembled WGS sequence"/>
</dbReference>
<dbReference type="AlphaFoldDB" id="R7Q6P7"/>
<reference evidence="2" key="1">
    <citation type="journal article" date="2013" name="Proc. Natl. Acad. Sci. U.S.A.">
        <title>Genome structure and metabolic features in the red seaweed Chondrus crispus shed light on evolution of the Archaeplastida.</title>
        <authorList>
            <person name="Collen J."/>
            <person name="Porcel B."/>
            <person name="Carre W."/>
            <person name="Ball S.G."/>
            <person name="Chaparro C."/>
            <person name="Tonon T."/>
            <person name="Barbeyron T."/>
            <person name="Michel G."/>
            <person name="Noel B."/>
            <person name="Valentin K."/>
            <person name="Elias M."/>
            <person name="Artiguenave F."/>
            <person name="Arun A."/>
            <person name="Aury J.M."/>
            <person name="Barbosa-Neto J.F."/>
            <person name="Bothwell J.H."/>
            <person name="Bouget F.Y."/>
            <person name="Brillet L."/>
            <person name="Cabello-Hurtado F."/>
            <person name="Capella-Gutierrez S."/>
            <person name="Charrier B."/>
            <person name="Cladiere L."/>
            <person name="Cock J.M."/>
            <person name="Coelho S.M."/>
            <person name="Colleoni C."/>
            <person name="Czjzek M."/>
            <person name="Da Silva C."/>
            <person name="Delage L."/>
            <person name="Denoeud F."/>
            <person name="Deschamps P."/>
            <person name="Dittami S.M."/>
            <person name="Gabaldon T."/>
            <person name="Gachon C.M."/>
            <person name="Groisillier A."/>
            <person name="Herve C."/>
            <person name="Jabbari K."/>
            <person name="Katinka M."/>
            <person name="Kloareg B."/>
            <person name="Kowalczyk N."/>
            <person name="Labadie K."/>
            <person name="Leblanc C."/>
            <person name="Lopez P.J."/>
            <person name="McLachlan D.H."/>
            <person name="Meslet-Cladiere L."/>
            <person name="Moustafa A."/>
            <person name="Nehr Z."/>
            <person name="Nyvall Collen P."/>
            <person name="Panaud O."/>
            <person name="Partensky F."/>
            <person name="Poulain J."/>
            <person name="Rensing S.A."/>
            <person name="Rousvoal S."/>
            <person name="Samson G."/>
            <person name="Symeonidi A."/>
            <person name="Weissenbach J."/>
            <person name="Zambounis A."/>
            <person name="Wincker P."/>
            <person name="Boyen C."/>
        </authorList>
    </citation>
    <scope>NUCLEOTIDE SEQUENCE [LARGE SCALE GENOMIC DNA]</scope>
    <source>
        <strain evidence="2">cv. Stackhouse</strain>
    </source>
</reference>
<accession>R7Q6P7</accession>
<dbReference type="KEGG" id="ccp:CHC_T00001996001"/>
<sequence length="51" mass="5850">MDNGEVCARFLESGVTFLCFRESSYELQFTWQSSFVLSDTLRSGISDYVVE</sequence>